<evidence type="ECO:0008006" key="2">
    <source>
        <dbReference type="Google" id="ProtNLM"/>
    </source>
</evidence>
<dbReference type="Gene3D" id="3.30.420.10">
    <property type="entry name" value="Ribonuclease H-like superfamily/Ribonuclease H"/>
    <property type="match status" value="1"/>
</dbReference>
<gene>
    <name evidence="1" type="ORF">B1B_14173</name>
</gene>
<reference evidence="1" key="1">
    <citation type="submission" date="2013-08" db="EMBL/GenBank/DDBJ databases">
        <authorList>
            <person name="Mendez C."/>
            <person name="Richter M."/>
            <person name="Ferrer M."/>
            <person name="Sanchez J."/>
        </authorList>
    </citation>
    <scope>NUCLEOTIDE SEQUENCE</scope>
</reference>
<organism evidence="1">
    <name type="scientific">mine drainage metagenome</name>
    <dbReference type="NCBI Taxonomy" id="410659"/>
    <lineage>
        <taxon>unclassified sequences</taxon>
        <taxon>metagenomes</taxon>
        <taxon>ecological metagenomes</taxon>
    </lineage>
</organism>
<evidence type="ECO:0000313" key="1">
    <source>
        <dbReference type="EMBL" id="EQD42174.1"/>
    </source>
</evidence>
<dbReference type="GO" id="GO:0003676">
    <property type="term" value="F:nucleic acid binding"/>
    <property type="evidence" value="ECO:0007669"/>
    <property type="project" value="InterPro"/>
</dbReference>
<sequence length="137" mass="15239">MRAYQAAAPRSDPRMRSGAASGFLHTVHIDSSKRDVRASPELKRLIDQRRALKDDTGRGYDSFYIAVDEATDLIVGHAFIIGPSRTEGVALLMREIVHRHGALPRVIVDDRGPDNQSRWLKQFALSQGITLLDTMTA</sequence>
<feature type="non-terminal residue" evidence="1">
    <location>
        <position position="137"/>
    </location>
</feature>
<accession>T1ANA8</accession>
<comment type="caution">
    <text evidence="1">The sequence shown here is derived from an EMBL/GenBank/DDBJ whole genome shotgun (WGS) entry which is preliminary data.</text>
</comment>
<dbReference type="AlphaFoldDB" id="T1ANA8"/>
<reference evidence="1" key="2">
    <citation type="journal article" date="2014" name="ISME J.">
        <title>Microbial stratification in low pH oxic and suboxic macroscopic growths along an acid mine drainage.</title>
        <authorList>
            <person name="Mendez-Garcia C."/>
            <person name="Mesa V."/>
            <person name="Sprenger R.R."/>
            <person name="Richter M."/>
            <person name="Diez M.S."/>
            <person name="Solano J."/>
            <person name="Bargiela R."/>
            <person name="Golyshina O.V."/>
            <person name="Manteca A."/>
            <person name="Ramos J.L."/>
            <person name="Gallego J.R."/>
            <person name="Llorente I."/>
            <person name="Martins Dos Santos V.A."/>
            <person name="Jensen O.N."/>
            <person name="Pelaez A.I."/>
            <person name="Sanchez J."/>
            <person name="Ferrer M."/>
        </authorList>
    </citation>
    <scope>NUCLEOTIDE SEQUENCE</scope>
</reference>
<dbReference type="SUPFAM" id="SSF53098">
    <property type="entry name" value="Ribonuclease H-like"/>
    <property type="match status" value="1"/>
</dbReference>
<dbReference type="InterPro" id="IPR036397">
    <property type="entry name" value="RNaseH_sf"/>
</dbReference>
<name>T1ANA8_9ZZZZ</name>
<dbReference type="EMBL" id="AUZY01009365">
    <property type="protein sequence ID" value="EQD42174.1"/>
    <property type="molecule type" value="Genomic_DNA"/>
</dbReference>
<proteinExistence type="predicted"/>
<protein>
    <recommendedName>
        <fullName evidence="2">Transposase</fullName>
    </recommendedName>
</protein>
<dbReference type="InterPro" id="IPR012337">
    <property type="entry name" value="RNaseH-like_sf"/>
</dbReference>